<feature type="chain" id="PRO_5040223833" description="Cutinase" evidence="15">
    <location>
        <begin position="16"/>
        <end position="231"/>
    </location>
</feature>
<dbReference type="Gene3D" id="3.40.50.1820">
    <property type="entry name" value="alpha/beta hydrolase"/>
    <property type="match status" value="1"/>
</dbReference>
<dbReference type="OrthoDB" id="3225429at2759"/>
<evidence type="ECO:0000256" key="7">
    <source>
        <dbReference type="ARBA" id="ARBA00022801"/>
    </source>
</evidence>
<dbReference type="PROSITE" id="PS00155">
    <property type="entry name" value="CUTINASE_1"/>
    <property type="match status" value="1"/>
</dbReference>
<evidence type="ECO:0000256" key="11">
    <source>
        <dbReference type="ARBA" id="ARBA00074522"/>
    </source>
</evidence>
<dbReference type="RefSeq" id="XP_040786061.1">
    <property type="nucleotide sequence ID" value="XM_040931161.1"/>
</dbReference>
<evidence type="ECO:0000256" key="4">
    <source>
        <dbReference type="ARBA" id="ARBA00022487"/>
    </source>
</evidence>
<feature type="disulfide bond" evidence="13">
    <location>
        <begin position="193"/>
        <end position="200"/>
    </location>
</feature>
<protein>
    <recommendedName>
        <fullName evidence="11 14">Cutinase</fullName>
        <ecNumber evidence="3 14">3.1.1.74</ecNumber>
    </recommendedName>
</protein>
<evidence type="ECO:0000256" key="14">
    <source>
        <dbReference type="RuleBase" id="RU361263"/>
    </source>
</evidence>
<dbReference type="GO" id="GO:0005576">
    <property type="term" value="C:extracellular region"/>
    <property type="evidence" value="ECO:0007669"/>
    <property type="project" value="UniProtKB-SubCell"/>
</dbReference>
<evidence type="ECO:0000256" key="8">
    <source>
        <dbReference type="ARBA" id="ARBA00023157"/>
    </source>
</evidence>
<dbReference type="PROSITE" id="PS00931">
    <property type="entry name" value="CUTINASE_2"/>
    <property type="match status" value="1"/>
</dbReference>
<gene>
    <name evidence="16" type="ORF">K460DRAFT_341709</name>
</gene>
<feature type="signal peptide" evidence="15">
    <location>
        <begin position="1"/>
        <end position="15"/>
    </location>
</feature>
<comment type="caution">
    <text evidence="16">The sequence shown here is derived from an EMBL/GenBank/DDBJ whole genome shotgun (WGS) entry which is preliminary data.</text>
</comment>
<dbReference type="PANTHER" id="PTHR48250">
    <property type="entry name" value="CUTINASE 2-RELATED"/>
    <property type="match status" value="1"/>
</dbReference>
<comment type="catalytic activity">
    <reaction evidence="9 14">
        <text>cutin + H2O = cutin monomers.</text>
        <dbReference type="EC" id="3.1.1.74"/>
    </reaction>
</comment>
<keyword evidence="5 14" id="KW-0964">Secreted</keyword>
<dbReference type="InterPro" id="IPR011150">
    <property type="entry name" value="Cutinase_monf"/>
</dbReference>
<comment type="function">
    <text evidence="10">Catalyzes the hydrolysis of complex carboxylic polyesters found in the cell wall of plants. Degrades cutin, a macromolecule that forms the structure of the plant cuticle. Allows pathogenic fungi to penetrate through the cuticular barrier into the host plant during the initial stage of fungal infection.</text>
</comment>
<dbReference type="EC" id="3.1.1.74" evidence="3 14"/>
<evidence type="ECO:0000256" key="6">
    <source>
        <dbReference type="ARBA" id="ARBA00022729"/>
    </source>
</evidence>
<dbReference type="EMBL" id="ML976617">
    <property type="protein sequence ID" value="KAF1843498.1"/>
    <property type="molecule type" value="Genomic_DNA"/>
</dbReference>
<dbReference type="GeneID" id="63848413"/>
<dbReference type="AlphaFoldDB" id="A0A9P4GCR6"/>
<accession>A0A9P4GCR6</accession>
<dbReference type="SUPFAM" id="SSF53474">
    <property type="entry name" value="alpha/beta-Hydrolases"/>
    <property type="match status" value="1"/>
</dbReference>
<feature type="active site" description="Proton donor/acceptor" evidence="12">
    <location>
        <position position="210"/>
    </location>
</feature>
<evidence type="ECO:0000256" key="10">
    <source>
        <dbReference type="ARBA" id="ARBA00057514"/>
    </source>
</evidence>
<keyword evidence="4 14" id="KW-0719">Serine esterase</keyword>
<proteinExistence type="inferred from homology"/>
<comment type="subcellular location">
    <subcellularLocation>
        <location evidence="1 14">Secreted</location>
    </subcellularLocation>
</comment>
<feature type="active site" evidence="12">
    <location>
        <position position="197"/>
    </location>
</feature>
<dbReference type="InterPro" id="IPR000675">
    <property type="entry name" value="Cutinase/axe"/>
</dbReference>
<organism evidence="16 17">
    <name type="scientific">Cucurbitaria berberidis CBS 394.84</name>
    <dbReference type="NCBI Taxonomy" id="1168544"/>
    <lineage>
        <taxon>Eukaryota</taxon>
        <taxon>Fungi</taxon>
        <taxon>Dikarya</taxon>
        <taxon>Ascomycota</taxon>
        <taxon>Pezizomycotina</taxon>
        <taxon>Dothideomycetes</taxon>
        <taxon>Pleosporomycetidae</taxon>
        <taxon>Pleosporales</taxon>
        <taxon>Pleosporineae</taxon>
        <taxon>Cucurbitariaceae</taxon>
        <taxon>Cucurbitaria</taxon>
    </lineage>
</organism>
<dbReference type="PANTHER" id="PTHR48250:SF3">
    <property type="entry name" value="CUTINASE 1-RELATED"/>
    <property type="match status" value="1"/>
</dbReference>
<feature type="disulfide bond" evidence="13">
    <location>
        <begin position="52"/>
        <end position="131"/>
    </location>
</feature>
<evidence type="ECO:0000256" key="13">
    <source>
        <dbReference type="PIRSR" id="PIRSR611150-2"/>
    </source>
</evidence>
<dbReference type="SMART" id="SM01110">
    <property type="entry name" value="Cutinase"/>
    <property type="match status" value="1"/>
</dbReference>
<evidence type="ECO:0000256" key="2">
    <source>
        <dbReference type="ARBA" id="ARBA00007534"/>
    </source>
</evidence>
<comment type="similarity">
    <text evidence="2 14">Belongs to the cutinase family.</text>
</comment>
<name>A0A9P4GCR6_9PLEO</name>
<evidence type="ECO:0000256" key="5">
    <source>
        <dbReference type="ARBA" id="ARBA00022525"/>
    </source>
</evidence>
<evidence type="ECO:0000313" key="17">
    <source>
        <dbReference type="Proteomes" id="UP000800039"/>
    </source>
</evidence>
<keyword evidence="8 13" id="KW-1015">Disulfide bond</keyword>
<keyword evidence="7 14" id="KW-0378">Hydrolase</keyword>
<evidence type="ECO:0000256" key="12">
    <source>
        <dbReference type="PIRSR" id="PIRSR611150-1"/>
    </source>
</evidence>
<evidence type="ECO:0000256" key="1">
    <source>
        <dbReference type="ARBA" id="ARBA00004613"/>
    </source>
</evidence>
<dbReference type="GO" id="GO:0050525">
    <property type="term" value="F:cutinase activity"/>
    <property type="evidence" value="ECO:0007669"/>
    <property type="project" value="UniProtKB-UniRule"/>
</dbReference>
<evidence type="ECO:0000256" key="9">
    <source>
        <dbReference type="ARBA" id="ARBA00034045"/>
    </source>
</evidence>
<keyword evidence="17" id="KW-1185">Reference proteome</keyword>
<sequence>MKFLAISVLAALAAASPIAVPEPVNDLEVREIDARQLNAGTRNELETGTAPCPKAILIFARGSTETGNMGTLTGPPVASALESTYGANNVWVQGVGGPYVADLASNALPGGTSQAAINEAVRLFNLANTKCPSSAVVAGGYSQGSAVIAGAIPKLSATARAQVKGIVVFGYTQNQQNRGGIPSYPSGDLKVFCAPGDLVCNGTLIITPAHLTYGVPAASEAPRFLQSKIGA</sequence>
<dbReference type="InterPro" id="IPR043579">
    <property type="entry name" value="CUTINASE_2"/>
</dbReference>
<dbReference type="Proteomes" id="UP000800039">
    <property type="component" value="Unassembled WGS sequence"/>
</dbReference>
<evidence type="ECO:0000256" key="3">
    <source>
        <dbReference type="ARBA" id="ARBA00013095"/>
    </source>
</evidence>
<keyword evidence="6 15" id="KW-0732">Signal</keyword>
<dbReference type="InterPro" id="IPR043580">
    <property type="entry name" value="CUTINASE_1"/>
</dbReference>
<dbReference type="GO" id="GO:0016052">
    <property type="term" value="P:carbohydrate catabolic process"/>
    <property type="evidence" value="ECO:0007669"/>
    <property type="project" value="TreeGrafter"/>
</dbReference>
<evidence type="ECO:0000313" key="16">
    <source>
        <dbReference type="EMBL" id="KAF1843498.1"/>
    </source>
</evidence>
<reference evidence="16" key="1">
    <citation type="submission" date="2020-01" db="EMBL/GenBank/DDBJ databases">
        <authorList>
            <consortium name="DOE Joint Genome Institute"/>
            <person name="Haridas S."/>
            <person name="Albert R."/>
            <person name="Binder M."/>
            <person name="Bloem J."/>
            <person name="Labutti K."/>
            <person name="Salamov A."/>
            <person name="Andreopoulos B."/>
            <person name="Baker S.E."/>
            <person name="Barry K."/>
            <person name="Bills G."/>
            <person name="Bluhm B.H."/>
            <person name="Cannon C."/>
            <person name="Castanera R."/>
            <person name="Culley D.E."/>
            <person name="Daum C."/>
            <person name="Ezra D."/>
            <person name="Gonzalez J.B."/>
            <person name="Henrissat B."/>
            <person name="Kuo A."/>
            <person name="Liang C."/>
            <person name="Lipzen A."/>
            <person name="Lutzoni F."/>
            <person name="Magnuson J."/>
            <person name="Mondo S."/>
            <person name="Nolan M."/>
            <person name="Ohm R."/>
            <person name="Pangilinan J."/>
            <person name="Park H.-J."/>
            <person name="Ramirez L."/>
            <person name="Alfaro M."/>
            <person name="Sun H."/>
            <person name="Tritt A."/>
            <person name="Yoshinaga Y."/>
            <person name="Zwiers L.-H."/>
            <person name="Turgeon B.G."/>
            <person name="Goodwin S.B."/>
            <person name="Spatafora J.W."/>
            <person name="Crous P.W."/>
            <person name="Grigoriev I.V."/>
        </authorList>
    </citation>
    <scope>NUCLEOTIDE SEQUENCE</scope>
    <source>
        <strain evidence="16">CBS 394.84</strain>
    </source>
</reference>
<dbReference type="FunFam" id="3.40.50.1820:FF:000235">
    <property type="entry name" value="Cutinase 1"/>
    <property type="match status" value="1"/>
</dbReference>
<dbReference type="PRINTS" id="PR00129">
    <property type="entry name" value="CUTINASE"/>
</dbReference>
<feature type="active site" description="Nucleophile" evidence="12">
    <location>
        <position position="142"/>
    </location>
</feature>
<evidence type="ECO:0000256" key="15">
    <source>
        <dbReference type="SAM" id="SignalP"/>
    </source>
</evidence>
<dbReference type="InterPro" id="IPR029058">
    <property type="entry name" value="AB_hydrolase_fold"/>
</dbReference>
<dbReference type="Pfam" id="PF01083">
    <property type="entry name" value="Cutinase"/>
    <property type="match status" value="1"/>
</dbReference>